<evidence type="ECO:0000259" key="2">
    <source>
        <dbReference type="PROSITE" id="PS50006"/>
    </source>
</evidence>
<dbReference type="Proteomes" id="UP000295560">
    <property type="component" value="Unassembled WGS sequence"/>
</dbReference>
<name>A0A4R1HU42_PSEEN</name>
<accession>A0A4R1HU42</accession>
<evidence type="ECO:0000313" key="4">
    <source>
        <dbReference type="Proteomes" id="UP000295560"/>
    </source>
</evidence>
<evidence type="ECO:0000256" key="1">
    <source>
        <dbReference type="ARBA" id="ARBA00022553"/>
    </source>
</evidence>
<keyword evidence="4" id="KW-1185">Reference proteome</keyword>
<feature type="domain" description="FHA" evidence="2">
    <location>
        <begin position="53"/>
        <end position="104"/>
    </location>
</feature>
<comment type="caution">
    <text evidence="3">The sequence shown here is derived from an EMBL/GenBank/DDBJ whole genome shotgun (WGS) entry which is preliminary data.</text>
</comment>
<dbReference type="Pfam" id="PF00498">
    <property type="entry name" value="FHA"/>
    <property type="match status" value="1"/>
</dbReference>
<protein>
    <recommendedName>
        <fullName evidence="2">FHA domain-containing protein</fullName>
    </recommendedName>
</protein>
<dbReference type="InterPro" id="IPR000253">
    <property type="entry name" value="FHA_dom"/>
</dbReference>
<dbReference type="AlphaFoldDB" id="A0A4R1HU42"/>
<dbReference type="OrthoDB" id="4213445at2"/>
<sequence length="266" mass="29262">MPATTSGRSPVELLPPGVSSLARGIPDAPAGTLFLLSDRGGIKVSGSAQGFTVVFGRNRPDVHVCVGEDDPRMSRRHGSLKADRGRWTLTNTGGVPIRLPESRLLLTGQETGLTPAYTPMFIRTEPGREHLVEVRVAGHERPRSRAAHEDVTGQPAVWRLSDRERLVLTALGQRYLRHEAHPQPLSWTNVQQELDELQPGEGWTAKQAEWVVKKVRERLHDGSVPGLTRDEVGEPIGNALNHNLLVELLQTTTLVPPDLRLLDEDA</sequence>
<gene>
    <name evidence="3" type="ORF">EV378_0716</name>
</gene>
<dbReference type="PROSITE" id="PS50006">
    <property type="entry name" value="FHA_DOMAIN"/>
    <property type="match status" value="1"/>
</dbReference>
<dbReference type="EMBL" id="SMFZ01000001">
    <property type="protein sequence ID" value="TCK24921.1"/>
    <property type="molecule type" value="Genomic_DNA"/>
</dbReference>
<dbReference type="RefSeq" id="WP_132421299.1">
    <property type="nucleotide sequence ID" value="NZ_SMFZ01000001.1"/>
</dbReference>
<evidence type="ECO:0000313" key="3">
    <source>
        <dbReference type="EMBL" id="TCK24921.1"/>
    </source>
</evidence>
<organism evidence="3 4">
    <name type="scientific">Pseudonocardia endophytica</name>
    <dbReference type="NCBI Taxonomy" id="401976"/>
    <lineage>
        <taxon>Bacteria</taxon>
        <taxon>Bacillati</taxon>
        <taxon>Actinomycetota</taxon>
        <taxon>Actinomycetes</taxon>
        <taxon>Pseudonocardiales</taxon>
        <taxon>Pseudonocardiaceae</taxon>
        <taxon>Pseudonocardia</taxon>
    </lineage>
</organism>
<keyword evidence="1" id="KW-0597">Phosphoprotein</keyword>
<dbReference type="SUPFAM" id="SSF49879">
    <property type="entry name" value="SMAD/FHA domain"/>
    <property type="match status" value="1"/>
</dbReference>
<proteinExistence type="predicted"/>
<reference evidence="3 4" key="1">
    <citation type="submission" date="2019-03" db="EMBL/GenBank/DDBJ databases">
        <title>Sequencing the genomes of 1000 actinobacteria strains.</title>
        <authorList>
            <person name="Klenk H.-P."/>
        </authorList>
    </citation>
    <scope>NUCLEOTIDE SEQUENCE [LARGE SCALE GENOMIC DNA]</scope>
    <source>
        <strain evidence="3 4">DSM 44969</strain>
    </source>
</reference>
<dbReference type="InterPro" id="IPR008984">
    <property type="entry name" value="SMAD_FHA_dom_sf"/>
</dbReference>